<sequence length="153" mass="18086">MHLINTTPFATTIKHGKKNLYQLAKAIRPWVNSKKKLARAAANSAMMEFHERPPWSRFTFPEVESDDDRKSWYKGDEKKFMSRGSLPSDIDTDDDQESWYEEDEKFFDIEDMPPLKIGFTGFDEVYQEVLREHEADIKRLDKEADRLFEILYG</sequence>
<feature type="coiled-coil region" evidence="1">
    <location>
        <begin position="123"/>
        <end position="150"/>
    </location>
</feature>
<organism evidence="2 3">
    <name type="scientific">Aspergillus glaucus CBS 516.65</name>
    <dbReference type="NCBI Taxonomy" id="1160497"/>
    <lineage>
        <taxon>Eukaryota</taxon>
        <taxon>Fungi</taxon>
        <taxon>Dikarya</taxon>
        <taxon>Ascomycota</taxon>
        <taxon>Pezizomycotina</taxon>
        <taxon>Eurotiomycetes</taxon>
        <taxon>Eurotiomycetidae</taxon>
        <taxon>Eurotiales</taxon>
        <taxon>Aspergillaceae</taxon>
        <taxon>Aspergillus</taxon>
        <taxon>Aspergillus subgen. Aspergillus</taxon>
    </lineage>
</organism>
<dbReference type="EMBL" id="KV878926">
    <property type="protein sequence ID" value="OJJ78867.1"/>
    <property type="molecule type" value="Genomic_DNA"/>
</dbReference>
<evidence type="ECO:0000256" key="1">
    <source>
        <dbReference type="SAM" id="Coils"/>
    </source>
</evidence>
<keyword evidence="1" id="KW-0175">Coiled coil</keyword>
<protein>
    <submittedName>
        <fullName evidence="2">Uncharacterized protein</fullName>
    </submittedName>
</protein>
<proteinExistence type="predicted"/>
<keyword evidence="3" id="KW-1185">Reference proteome</keyword>
<dbReference type="AlphaFoldDB" id="A0A1L9V4L9"/>
<dbReference type="Proteomes" id="UP000184300">
    <property type="component" value="Unassembled WGS sequence"/>
</dbReference>
<reference evidence="3" key="1">
    <citation type="journal article" date="2017" name="Genome Biol.">
        <title>Comparative genomics reveals high biological diversity and specific adaptations in the industrially and medically important fungal genus Aspergillus.</title>
        <authorList>
            <person name="de Vries R.P."/>
            <person name="Riley R."/>
            <person name="Wiebenga A."/>
            <person name="Aguilar-Osorio G."/>
            <person name="Amillis S."/>
            <person name="Uchima C.A."/>
            <person name="Anderluh G."/>
            <person name="Asadollahi M."/>
            <person name="Askin M."/>
            <person name="Barry K."/>
            <person name="Battaglia E."/>
            <person name="Bayram O."/>
            <person name="Benocci T."/>
            <person name="Braus-Stromeyer S.A."/>
            <person name="Caldana C."/>
            <person name="Canovas D."/>
            <person name="Cerqueira G.C."/>
            <person name="Chen F."/>
            <person name="Chen W."/>
            <person name="Choi C."/>
            <person name="Clum A."/>
            <person name="Dos Santos R.A."/>
            <person name="Damasio A.R."/>
            <person name="Diallinas G."/>
            <person name="Emri T."/>
            <person name="Fekete E."/>
            <person name="Flipphi M."/>
            <person name="Freyberg S."/>
            <person name="Gallo A."/>
            <person name="Gournas C."/>
            <person name="Habgood R."/>
            <person name="Hainaut M."/>
            <person name="Harispe M.L."/>
            <person name="Henrissat B."/>
            <person name="Hilden K.S."/>
            <person name="Hope R."/>
            <person name="Hossain A."/>
            <person name="Karabika E."/>
            <person name="Karaffa L."/>
            <person name="Karanyi Z."/>
            <person name="Krasevec N."/>
            <person name="Kuo A."/>
            <person name="Kusch H."/>
            <person name="LaButti K."/>
            <person name="Lagendijk E.L."/>
            <person name="Lapidus A."/>
            <person name="Levasseur A."/>
            <person name="Lindquist E."/>
            <person name="Lipzen A."/>
            <person name="Logrieco A.F."/>
            <person name="MacCabe A."/>
            <person name="Maekelae M.R."/>
            <person name="Malavazi I."/>
            <person name="Melin P."/>
            <person name="Meyer V."/>
            <person name="Mielnichuk N."/>
            <person name="Miskei M."/>
            <person name="Molnar A.P."/>
            <person name="Mule G."/>
            <person name="Ngan C.Y."/>
            <person name="Orejas M."/>
            <person name="Orosz E."/>
            <person name="Ouedraogo J.P."/>
            <person name="Overkamp K.M."/>
            <person name="Park H.-S."/>
            <person name="Perrone G."/>
            <person name="Piumi F."/>
            <person name="Punt P.J."/>
            <person name="Ram A.F."/>
            <person name="Ramon A."/>
            <person name="Rauscher S."/>
            <person name="Record E."/>
            <person name="Riano-Pachon D.M."/>
            <person name="Robert V."/>
            <person name="Roehrig J."/>
            <person name="Ruller R."/>
            <person name="Salamov A."/>
            <person name="Salih N.S."/>
            <person name="Samson R.A."/>
            <person name="Sandor E."/>
            <person name="Sanguinetti M."/>
            <person name="Schuetze T."/>
            <person name="Sepcic K."/>
            <person name="Shelest E."/>
            <person name="Sherlock G."/>
            <person name="Sophianopoulou V."/>
            <person name="Squina F.M."/>
            <person name="Sun H."/>
            <person name="Susca A."/>
            <person name="Todd R.B."/>
            <person name="Tsang A."/>
            <person name="Unkles S.E."/>
            <person name="van de Wiele N."/>
            <person name="van Rossen-Uffink D."/>
            <person name="Oliveira J.V."/>
            <person name="Vesth T.C."/>
            <person name="Visser J."/>
            <person name="Yu J.-H."/>
            <person name="Zhou M."/>
            <person name="Andersen M.R."/>
            <person name="Archer D.B."/>
            <person name="Baker S.E."/>
            <person name="Benoit I."/>
            <person name="Brakhage A.A."/>
            <person name="Braus G.H."/>
            <person name="Fischer R."/>
            <person name="Frisvad J.C."/>
            <person name="Goldman G.H."/>
            <person name="Houbraken J."/>
            <person name="Oakley B."/>
            <person name="Pocsi I."/>
            <person name="Scazzocchio C."/>
            <person name="Seiboth B."/>
            <person name="vanKuyk P.A."/>
            <person name="Wortman J."/>
            <person name="Dyer P.S."/>
            <person name="Grigoriev I.V."/>
        </authorList>
    </citation>
    <scope>NUCLEOTIDE SEQUENCE [LARGE SCALE GENOMIC DNA]</scope>
    <source>
        <strain evidence="3">CBS 516.65</strain>
    </source>
</reference>
<name>A0A1L9V4L9_ASPGL</name>
<accession>A0A1L9V4L9</accession>
<dbReference type="OrthoDB" id="10458404at2759"/>
<dbReference type="GeneID" id="34461486"/>
<gene>
    <name evidence="2" type="ORF">ASPGLDRAFT_40467</name>
</gene>
<dbReference type="VEuPathDB" id="FungiDB:ASPGLDRAFT_40467"/>
<dbReference type="RefSeq" id="XP_022395565.1">
    <property type="nucleotide sequence ID" value="XM_022545225.1"/>
</dbReference>
<evidence type="ECO:0000313" key="3">
    <source>
        <dbReference type="Proteomes" id="UP000184300"/>
    </source>
</evidence>
<evidence type="ECO:0000313" key="2">
    <source>
        <dbReference type="EMBL" id="OJJ78867.1"/>
    </source>
</evidence>